<evidence type="ECO:0000313" key="2">
    <source>
        <dbReference type="Proteomes" id="UP000649617"/>
    </source>
</evidence>
<dbReference type="SUPFAM" id="SSF53335">
    <property type="entry name" value="S-adenosyl-L-methionine-dependent methyltransferases"/>
    <property type="match status" value="1"/>
</dbReference>
<feature type="non-terminal residue" evidence="1">
    <location>
        <position position="460"/>
    </location>
</feature>
<organism evidence="1 2">
    <name type="scientific">Symbiodinium pilosum</name>
    <name type="common">Dinoflagellate</name>
    <dbReference type="NCBI Taxonomy" id="2952"/>
    <lineage>
        <taxon>Eukaryota</taxon>
        <taxon>Sar</taxon>
        <taxon>Alveolata</taxon>
        <taxon>Dinophyceae</taxon>
        <taxon>Suessiales</taxon>
        <taxon>Symbiodiniaceae</taxon>
        <taxon>Symbiodinium</taxon>
    </lineage>
</organism>
<evidence type="ECO:0008006" key="3">
    <source>
        <dbReference type="Google" id="ProtNLM"/>
    </source>
</evidence>
<dbReference type="EMBL" id="CAJNIZ010023436">
    <property type="protein sequence ID" value="CAE7469129.1"/>
    <property type="molecule type" value="Genomic_DNA"/>
</dbReference>
<evidence type="ECO:0000313" key="1">
    <source>
        <dbReference type="EMBL" id="CAE7469129.1"/>
    </source>
</evidence>
<accession>A0A812S8W1</accession>
<dbReference type="AlphaFoldDB" id="A0A812S8W1"/>
<dbReference type="Gene3D" id="3.40.50.150">
    <property type="entry name" value="Vaccinia Virus protein VP39"/>
    <property type="match status" value="1"/>
</dbReference>
<keyword evidence="2" id="KW-1185">Reference proteome</keyword>
<sequence>MGKAALALLQAPDVRPPKRGSARYFYVGICSITLFHNQTCVQEGISIAFVEFFTSDIASLCQLPLSVCLGSDEAVKHGKVAITRAVTAQPTSSFDSMLPFTSHAWQCAQKPTDLRGEFSTGWAAAHARLGPGDRGDVVYIDTGSNAHHCHGVVISCCSSASGVCQHLRHDELVSGLARRTVGQPDHSVCLQLADREIYVPRRRLLRVVPPMHVLVVHDTVGYRRLARTQVGQDDGVLEVGSSLGECTHILSSHAKAVIGIDVSQELVEESQRRYPGCRFEWLDCFQEQVRLTALCKELLDISSGGSLKVFVDIGGDRTTSDVCLFLALLEDSLRSLNVPSSPSLIVIKSKALAAAASEVAVPDGTIPLPKLHPWLEVCATPRPSSSKQLKKKLARARKAQWQQADRNAWQAFEAQRIQWEALEEEERATIKAEIQQIKQEHPEAWGETVKSFLTRRLLTG</sequence>
<dbReference type="OrthoDB" id="434120at2759"/>
<name>A0A812S8W1_SYMPI</name>
<dbReference type="Proteomes" id="UP000649617">
    <property type="component" value="Unassembled WGS sequence"/>
</dbReference>
<reference evidence="1" key="1">
    <citation type="submission" date="2021-02" db="EMBL/GenBank/DDBJ databases">
        <authorList>
            <person name="Dougan E. K."/>
            <person name="Rhodes N."/>
            <person name="Thang M."/>
            <person name="Chan C."/>
        </authorList>
    </citation>
    <scope>NUCLEOTIDE SEQUENCE</scope>
</reference>
<protein>
    <recommendedName>
        <fullName evidence="3">Methyltransferase domain-containing protein</fullName>
    </recommendedName>
</protein>
<comment type="caution">
    <text evidence="1">The sequence shown here is derived from an EMBL/GenBank/DDBJ whole genome shotgun (WGS) entry which is preliminary data.</text>
</comment>
<gene>
    <name evidence="1" type="ORF">SPIL2461_LOCUS11847</name>
</gene>
<dbReference type="InterPro" id="IPR029063">
    <property type="entry name" value="SAM-dependent_MTases_sf"/>
</dbReference>
<proteinExistence type="predicted"/>